<reference evidence="8 9" key="1">
    <citation type="submission" date="2016-10" db="EMBL/GenBank/DDBJ databases">
        <authorList>
            <person name="de Groot N.N."/>
        </authorList>
    </citation>
    <scope>NUCLEOTIDE SEQUENCE [LARGE SCALE GENOMIC DNA]</scope>
    <source>
        <strain evidence="8 9">Nm13</strain>
    </source>
</reference>
<dbReference type="InterPro" id="IPR046357">
    <property type="entry name" value="PPIase_dom_sf"/>
</dbReference>
<dbReference type="AlphaFoldDB" id="A0A1H5Y565"/>
<feature type="domain" description="PpiC" evidence="7">
    <location>
        <begin position="124"/>
        <end position="233"/>
    </location>
</feature>
<evidence type="ECO:0000256" key="5">
    <source>
        <dbReference type="ARBA" id="ARBA00023110"/>
    </source>
</evidence>
<evidence type="ECO:0000256" key="4">
    <source>
        <dbReference type="ARBA" id="ARBA00022729"/>
    </source>
</evidence>
<dbReference type="InterPro" id="IPR050245">
    <property type="entry name" value="PrsA_foldase"/>
</dbReference>
<keyword evidence="5" id="KW-0697">Rotamase</keyword>
<comment type="similarity">
    <text evidence="2">Belongs to the PpiC/parvulin rotamase family.</text>
</comment>
<evidence type="ECO:0000256" key="2">
    <source>
        <dbReference type="ARBA" id="ARBA00007656"/>
    </source>
</evidence>
<dbReference type="Proteomes" id="UP000236753">
    <property type="component" value="Unassembled WGS sequence"/>
</dbReference>
<protein>
    <recommendedName>
        <fullName evidence="3">peptidylprolyl isomerase</fullName>
        <ecNumber evidence="3">5.2.1.8</ecNumber>
    </recommendedName>
</protein>
<gene>
    <name evidence="8" type="ORF">SAMN05216334_13713</name>
</gene>
<dbReference type="GO" id="GO:0003755">
    <property type="term" value="F:peptidyl-prolyl cis-trans isomerase activity"/>
    <property type="evidence" value="ECO:0007669"/>
    <property type="project" value="UniProtKB-KW"/>
</dbReference>
<dbReference type="PANTHER" id="PTHR47245">
    <property type="entry name" value="PEPTIDYLPROLYL ISOMERASE"/>
    <property type="match status" value="1"/>
</dbReference>
<dbReference type="InterPro" id="IPR027304">
    <property type="entry name" value="Trigger_fact/SurA_dom_sf"/>
</dbReference>
<evidence type="ECO:0000259" key="7">
    <source>
        <dbReference type="Pfam" id="PF13145"/>
    </source>
</evidence>
<name>A0A1H5Y565_9PROT</name>
<dbReference type="Pfam" id="PF13145">
    <property type="entry name" value="Rotamase_2"/>
    <property type="match status" value="1"/>
</dbReference>
<evidence type="ECO:0000256" key="1">
    <source>
        <dbReference type="ARBA" id="ARBA00000971"/>
    </source>
</evidence>
<dbReference type="OrthoDB" id="5564407at2"/>
<keyword evidence="6 8" id="KW-0413">Isomerase</keyword>
<organism evidence="8 9">
    <name type="scientific">Nitrosomonas ureae</name>
    <dbReference type="NCBI Taxonomy" id="44577"/>
    <lineage>
        <taxon>Bacteria</taxon>
        <taxon>Pseudomonadati</taxon>
        <taxon>Pseudomonadota</taxon>
        <taxon>Betaproteobacteria</taxon>
        <taxon>Nitrosomonadales</taxon>
        <taxon>Nitrosomonadaceae</taxon>
        <taxon>Nitrosomonas</taxon>
    </lineage>
</organism>
<dbReference type="EC" id="5.2.1.8" evidence="3"/>
<dbReference type="PANTHER" id="PTHR47245:SF1">
    <property type="entry name" value="FOLDASE PROTEIN PRSA"/>
    <property type="match status" value="1"/>
</dbReference>
<keyword evidence="4" id="KW-0732">Signal</keyword>
<dbReference type="InterPro" id="IPR014274">
    <property type="entry name" value="PPIase_EpsD"/>
</dbReference>
<dbReference type="InterPro" id="IPR000297">
    <property type="entry name" value="PPIase_PpiC"/>
</dbReference>
<evidence type="ECO:0000256" key="3">
    <source>
        <dbReference type="ARBA" id="ARBA00013194"/>
    </source>
</evidence>
<dbReference type="PROSITE" id="PS51257">
    <property type="entry name" value="PROKAR_LIPOPROTEIN"/>
    <property type="match status" value="1"/>
</dbReference>
<proteinExistence type="inferred from homology"/>
<evidence type="ECO:0000256" key="6">
    <source>
        <dbReference type="ARBA" id="ARBA00023235"/>
    </source>
</evidence>
<dbReference type="EMBL" id="FNUX01000037">
    <property type="protein sequence ID" value="SEG18676.1"/>
    <property type="molecule type" value="Genomic_DNA"/>
</dbReference>
<dbReference type="Gene3D" id="3.10.50.40">
    <property type="match status" value="1"/>
</dbReference>
<comment type="catalytic activity">
    <reaction evidence="1">
        <text>[protein]-peptidylproline (omega=180) = [protein]-peptidylproline (omega=0)</text>
        <dbReference type="Rhea" id="RHEA:16237"/>
        <dbReference type="Rhea" id="RHEA-COMP:10747"/>
        <dbReference type="Rhea" id="RHEA-COMP:10748"/>
        <dbReference type="ChEBI" id="CHEBI:83833"/>
        <dbReference type="ChEBI" id="CHEBI:83834"/>
        <dbReference type="EC" id="5.2.1.8"/>
    </reaction>
</comment>
<dbReference type="SUPFAM" id="SSF109998">
    <property type="entry name" value="Triger factor/SurA peptide-binding domain-like"/>
    <property type="match status" value="1"/>
</dbReference>
<accession>A0A1H5Y565</accession>
<sequence length="322" mass="36452">MVLAHIRMISIIGLVFITVLTLTACDKEPSTKKSGQSIVSVNGFEITMLQLNDEIRRSNIRADQYEIAREQLLESLIARQLIVDEAVRNKLDRTPEVMQARERANAQVIAQAYLQGIISKLAKPSKAEIEDYFQKNPELFAQRKQFDLTTVRIATRDVSEELKKVIDAAKSMEEVVTWLDKNKIQYFRSLATRSSADLPLQLVSMLREKSKDTIFIINEQEKSILISVNAIKDNSVSETVAAPQIERFLINQKYKEATDAEIARLRTSAKIEYLNAKAPESTNIEKSENQLFRISPDPLNNIDNPFGAISKEVIERGITGLK</sequence>
<evidence type="ECO:0000313" key="9">
    <source>
        <dbReference type="Proteomes" id="UP000236753"/>
    </source>
</evidence>
<dbReference type="NCBIfam" id="TIGR02925">
    <property type="entry name" value="cis_trans_EpsD"/>
    <property type="match status" value="1"/>
</dbReference>
<evidence type="ECO:0000313" key="8">
    <source>
        <dbReference type="EMBL" id="SEG18676.1"/>
    </source>
</evidence>
<dbReference type="Gene3D" id="1.10.4030.10">
    <property type="entry name" value="Porin chaperone SurA, peptide-binding domain"/>
    <property type="match status" value="1"/>
</dbReference>
<dbReference type="RefSeq" id="WP_103967593.1">
    <property type="nucleotide sequence ID" value="NZ_FNUX01000037.1"/>
</dbReference>